<organism evidence="1 2">
    <name type="scientific">Pontibacillus marinus BH030004 = DSM 16465</name>
    <dbReference type="NCBI Taxonomy" id="1385511"/>
    <lineage>
        <taxon>Bacteria</taxon>
        <taxon>Bacillati</taxon>
        <taxon>Bacillota</taxon>
        <taxon>Bacilli</taxon>
        <taxon>Bacillales</taxon>
        <taxon>Bacillaceae</taxon>
        <taxon>Pontibacillus</taxon>
    </lineage>
</organism>
<dbReference type="InterPro" id="IPR015867">
    <property type="entry name" value="N-reg_PII/ATP_PRibTrfase_C"/>
</dbReference>
<dbReference type="OrthoDB" id="9794275at2"/>
<dbReference type="Gene3D" id="3.30.70.120">
    <property type="match status" value="1"/>
</dbReference>
<reference evidence="1 2" key="1">
    <citation type="submission" date="2013-08" db="EMBL/GenBank/DDBJ databases">
        <authorList>
            <person name="Huang J."/>
            <person name="Wang G."/>
        </authorList>
    </citation>
    <scope>NUCLEOTIDE SEQUENCE [LARGE SCALE GENOMIC DNA]</scope>
    <source>
        <strain evidence="1 2">BH030004</strain>
    </source>
</reference>
<comment type="caution">
    <text evidence="1">The sequence shown here is derived from an EMBL/GenBank/DDBJ whole genome shotgun (WGS) entry which is preliminary data.</text>
</comment>
<keyword evidence="2" id="KW-1185">Reference proteome</keyword>
<evidence type="ECO:0000313" key="2">
    <source>
        <dbReference type="Proteomes" id="UP000030403"/>
    </source>
</evidence>
<dbReference type="STRING" id="1385511.GCA_000425225_03567"/>
<evidence type="ECO:0000313" key="1">
    <source>
        <dbReference type="EMBL" id="KGX83454.1"/>
    </source>
</evidence>
<dbReference type="PANTHER" id="PTHR38456">
    <property type="entry name" value="CYCLIC DI-AMP RECEPTOR A"/>
    <property type="match status" value="1"/>
</dbReference>
<proteinExistence type="predicted"/>
<accession>A0A0A5FU77</accession>
<name>A0A0A5FU77_9BACI</name>
<dbReference type="eggNOG" id="COG3870">
    <property type="taxonomic scope" value="Bacteria"/>
</dbReference>
<evidence type="ECO:0008006" key="3">
    <source>
        <dbReference type="Google" id="ProtNLM"/>
    </source>
</evidence>
<dbReference type="Proteomes" id="UP000030403">
    <property type="component" value="Unassembled WGS sequence"/>
</dbReference>
<dbReference type="EMBL" id="AVPF01000106">
    <property type="protein sequence ID" value="KGX83454.1"/>
    <property type="molecule type" value="Genomic_DNA"/>
</dbReference>
<dbReference type="Pfam" id="PF06153">
    <property type="entry name" value="CdAMP_rec"/>
    <property type="match status" value="1"/>
</dbReference>
<gene>
    <name evidence="1" type="ORF">N783_03575</name>
</gene>
<dbReference type="SUPFAM" id="SSF54913">
    <property type="entry name" value="GlnB-like"/>
    <property type="match status" value="1"/>
</dbReference>
<dbReference type="InterPro" id="IPR011322">
    <property type="entry name" value="N-reg_PII-like_a/b"/>
</dbReference>
<dbReference type="AlphaFoldDB" id="A0A0A5FU77"/>
<protein>
    <recommendedName>
        <fullName evidence="3">Protein from nitrogen regulatory protein P-II (GLNB) family</fullName>
    </recommendedName>
</protein>
<dbReference type="RefSeq" id="WP_027447136.1">
    <property type="nucleotide sequence ID" value="NZ_AULJ01000049.1"/>
</dbReference>
<sequence>MKMVVAVIQDKDSNRLTDALADQNFKTTKLSTSGGFLKEGNTTLMIGCEDANVDAVLNIIKDNCSQREQMVAPISPMGGNADSYIPKPVKVEVGGATVFILPVESFFQF</sequence>
<dbReference type="InterPro" id="IPR010375">
    <property type="entry name" value="CdAMP_rec"/>
</dbReference>
<dbReference type="PANTHER" id="PTHR38456:SF1">
    <property type="entry name" value="CYCLIC DI-AMP RECEPTOR A"/>
    <property type="match status" value="1"/>
</dbReference>